<accession>A0ABQ0E2U6</accession>
<sequence length="261" mass="28353">MNQPNLPKILISNDDGIHAPGLTALIEALRPLGEVIAVAPDGPRSGASSSITSIVPLTIKQVIKEQNFSLYRTTGTPTDCIKLALNVLFNDRLPDLVVAGINHGRNDGVCVLYSGTIGAALEATIAGIPSLAVSLNDHSEEANMHYAAGYARAVADWMLHNPTPIHTMLSLNLPLEEPKGMKVCKQAVGKFVNEYHESENGRGGRVYWMTGHQVKTVEDEATDFDFLGEGFATLTPIQIDMTNHSYLNELRGKMEHIKPIF</sequence>
<keyword evidence="6 7" id="KW-0378">Hydrolase</keyword>
<evidence type="ECO:0000256" key="1">
    <source>
        <dbReference type="ARBA" id="ARBA00000815"/>
    </source>
</evidence>
<evidence type="ECO:0000256" key="3">
    <source>
        <dbReference type="ARBA" id="ARBA00022490"/>
    </source>
</evidence>
<evidence type="ECO:0000256" key="5">
    <source>
        <dbReference type="ARBA" id="ARBA00022741"/>
    </source>
</evidence>
<dbReference type="SUPFAM" id="SSF64167">
    <property type="entry name" value="SurE-like"/>
    <property type="match status" value="1"/>
</dbReference>
<evidence type="ECO:0000256" key="4">
    <source>
        <dbReference type="ARBA" id="ARBA00022723"/>
    </source>
</evidence>
<organism evidence="9 10">
    <name type="scientific">Porphyromonas miyakawae</name>
    <dbReference type="NCBI Taxonomy" id="3137470"/>
    <lineage>
        <taxon>Bacteria</taxon>
        <taxon>Pseudomonadati</taxon>
        <taxon>Bacteroidota</taxon>
        <taxon>Bacteroidia</taxon>
        <taxon>Bacteroidales</taxon>
        <taxon>Porphyromonadaceae</taxon>
        <taxon>Porphyromonas</taxon>
    </lineage>
</organism>
<dbReference type="InterPro" id="IPR002828">
    <property type="entry name" value="SurE-like_Pase/nucleotidase"/>
</dbReference>
<dbReference type="InterPro" id="IPR030048">
    <property type="entry name" value="SurE"/>
</dbReference>
<keyword evidence="4 7" id="KW-0479">Metal-binding</keyword>
<comment type="caution">
    <text evidence="9">The sequence shown here is derived from an EMBL/GenBank/DDBJ whole genome shotgun (WGS) entry which is preliminary data.</text>
</comment>
<dbReference type="InterPro" id="IPR036523">
    <property type="entry name" value="SurE-like_sf"/>
</dbReference>
<comment type="subcellular location">
    <subcellularLocation>
        <location evidence="7">Cytoplasm</location>
    </subcellularLocation>
</comment>
<feature type="domain" description="Survival protein SurE-like phosphatase/nucleotidase" evidence="8">
    <location>
        <begin position="9"/>
        <end position="189"/>
    </location>
</feature>
<dbReference type="RefSeq" id="WP_411915755.1">
    <property type="nucleotide sequence ID" value="NZ_BAAFSF010000004.1"/>
</dbReference>
<dbReference type="Pfam" id="PF01975">
    <property type="entry name" value="SurE"/>
    <property type="match status" value="1"/>
</dbReference>
<evidence type="ECO:0000259" key="8">
    <source>
        <dbReference type="Pfam" id="PF01975"/>
    </source>
</evidence>
<comment type="similarity">
    <text evidence="2 7">Belongs to the SurE nucleotidase family.</text>
</comment>
<evidence type="ECO:0000256" key="2">
    <source>
        <dbReference type="ARBA" id="ARBA00011062"/>
    </source>
</evidence>
<dbReference type="Proteomes" id="UP001628220">
    <property type="component" value="Unassembled WGS sequence"/>
</dbReference>
<dbReference type="EMBL" id="BAAFSF010000004">
    <property type="protein sequence ID" value="GAB1251983.1"/>
    <property type="molecule type" value="Genomic_DNA"/>
</dbReference>
<feature type="binding site" evidence="7">
    <location>
        <position position="14"/>
    </location>
    <ligand>
        <name>a divalent metal cation</name>
        <dbReference type="ChEBI" id="CHEBI:60240"/>
    </ligand>
</feature>
<dbReference type="NCBIfam" id="TIGR00087">
    <property type="entry name" value="surE"/>
    <property type="match status" value="1"/>
</dbReference>
<proteinExistence type="inferred from homology"/>
<gene>
    <name evidence="7 9" type="primary">surE</name>
    <name evidence="9" type="ORF">Tsumi_10890</name>
</gene>
<feature type="binding site" evidence="7">
    <location>
        <position position="15"/>
    </location>
    <ligand>
        <name>a divalent metal cation</name>
        <dbReference type="ChEBI" id="CHEBI:60240"/>
    </ligand>
</feature>
<comment type="cofactor">
    <cofactor evidence="7">
        <name>a divalent metal cation</name>
        <dbReference type="ChEBI" id="CHEBI:60240"/>
    </cofactor>
    <text evidence="7">Binds 1 divalent metal cation per subunit.</text>
</comment>
<name>A0ABQ0E2U6_9PORP</name>
<dbReference type="EC" id="3.1.3.5" evidence="7"/>
<dbReference type="PANTHER" id="PTHR30457">
    <property type="entry name" value="5'-NUCLEOTIDASE SURE"/>
    <property type="match status" value="1"/>
</dbReference>
<feature type="binding site" evidence="7">
    <location>
        <position position="45"/>
    </location>
    <ligand>
        <name>a divalent metal cation</name>
        <dbReference type="ChEBI" id="CHEBI:60240"/>
    </ligand>
</feature>
<dbReference type="HAMAP" id="MF_00060">
    <property type="entry name" value="SurE"/>
    <property type="match status" value="1"/>
</dbReference>
<dbReference type="Gene3D" id="3.40.1210.10">
    <property type="entry name" value="Survival protein SurE-like phosphatase/nucleotidase"/>
    <property type="match status" value="1"/>
</dbReference>
<evidence type="ECO:0000313" key="10">
    <source>
        <dbReference type="Proteomes" id="UP001628220"/>
    </source>
</evidence>
<evidence type="ECO:0000313" key="9">
    <source>
        <dbReference type="EMBL" id="GAB1251983.1"/>
    </source>
</evidence>
<reference evidence="9 10" key="1">
    <citation type="journal article" date="2025" name="Int. J. Syst. Evol. Microbiol.">
        <title>Desulfovibrio falkowii sp. nov., Porphyromonas miyakawae sp. nov., Mediterraneibacter flintii sp. nov. and Owariibacterium komagatae gen. nov., sp. nov., isolated from human faeces.</title>
        <authorList>
            <person name="Hamaguchi T."/>
            <person name="Ohara M."/>
            <person name="Hisatomi A."/>
            <person name="Sekiguchi K."/>
            <person name="Takeda J.I."/>
            <person name="Ueyama J."/>
            <person name="Ito M."/>
            <person name="Nishiwaki H."/>
            <person name="Ogi T."/>
            <person name="Hirayama M."/>
            <person name="Ohkuma M."/>
            <person name="Sakamoto M."/>
            <person name="Ohno K."/>
        </authorList>
    </citation>
    <scope>NUCLEOTIDE SEQUENCE [LARGE SCALE GENOMIC DNA]</scope>
    <source>
        <strain evidence="9 10">13CB11C</strain>
    </source>
</reference>
<comment type="function">
    <text evidence="7">Nucleotidase that shows phosphatase activity on nucleoside 5'-monophosphates.</text>
</comment>
<comment type="catalytic activity">
    <reaction evidence="1 7">
        <text>a ribonucleoside 5'-phosphate + H2O = a ribonucleoside + phosphate</text>
        <dbReference type="Rhea" id="RHEA:12484"/>
        <dbReference type="ChEBI" id="CHEBI:15377"/>
        <dbReference type="ChEBI" id="CHEBI:18254"/>
        <dbReference type="ChEBI" id="CHEBI:43474"/>
        <dbReference type="ChEBI" id="CHEBI:58043"/>
        <dbReference type="EC" id="3.1.3.5"/>
    </reaction>
</comment>
<keyword evidence="5 7" id="KW-0547">Nucleotide-binding</keyword>
<evidence type="ECO:0000256" key="7">
    <source>
        <dbReference type="HAMAP-Rule" id="MF_00060"/>
    </source>
</evidence>
<protein>
    <recommendedName>
        <fullName evidence="7">5'-nucleotidase SurE</fullName>
        <ecNumber evidence="7">3.1.3.5</ecNumber>
    </recommendedName>
    <alternativeName>
        <fullName evidence="7">Nucleoside 5'-monophosphate phosphohydrolase</fullName>
    </alternativeName>
</protein>
<keyword evidence="3 7" id="KW-0963">Cytoplasm</keyword>
<evidence type="ECO:0000256" key="6">
    <source>
        <dbReference type="ARBA" id="ARBA00022801"/>
    </source>
</evidence>
<keyword evidence="10" id="KW-1185">Reference proteome</keyword>
<dbReference type="PANTHER" id="PTHR30457:SF12">
    <property type="entry name" value="5'_3'-NUCLEOTIDASE SURE"/>
    <property type="match status" value="1"/>
</dbReference>
<feature type="binding site" evidence="7">
    <location>
        <position position="102"/>
    </location>
    <ligand>
        <name>a divalent metal cation</name>
        <dbReference type="ChEBI" id="CHEBI:60240"/>
    </ligand>
</feature>